<feature type="domain" description="EGF-like" evidence="14">
    <location>
        <begin position="1758"/>
        <end position="1800"/>
    </location>
</feature>
<dbReference type="InterPro" id="IPR036179">
    <property type="entry name" value="Ig-like_dom_sf"/>
</dbReference>
<feature type="region of interest" description="Disordered" evidence="12">
    <location>
        <begin position="2281"/>
        <end position="2309"/>
    </location>
</feature>
<keyword evidence="8 13" id="KW-0472">Membrane</keyword>
<keyword evidence="9 11" id="KW-1015">Disulfide bond</keyword>
<dbReference type="PANTHER" id="PTHR24050">
    <property type="entry name" value="PA14 DOMAIN-CONTAINING PROTEIN"/>
    <property type="match status" value="1"/>
</dbReference>
<feature type="disulfide bond" evidence="11">
    <location>
        <begin position="1466"/>
        <end position="1476"/>
    </location>
</feature>
<reference evidence="17" key="1">
    <citation type="submission" date="2022-08" db="UniProtKB">
        <authorList>
            <consortium name="EnsemblMetazoa"/>
        </authorList>
    </citation>
    <scope>IDENTIFICATION</scope>
    <source>
        <strain evidence="17">05x7-T-G4-1.051#20</strain>
    </source>
</reference>
<keyword evidence="6" id="KW-0732">Signal</keyword>
<keyword evidence="4" id="KW-0964">Secreted</keyword>
<dbReference type="Pfam" id="PF12662">
    <property type="entry name" value="cEGF"/>
    <property type="match status" value="3"/>
</dbReference>
<organism evidence="17 18">
    <name type="scientific">Magallana gigas</name>
    <name type="common">Pacific oyster</name>
    <name type="synonym">Crassostrea gigas</name>
    <dbReference type="NCBI Taxonomy" id="29159"/>
    <lineage>
        <taxon>Eukaryota</taxon>
        <taxon>Metazoa</taxon>
        <taxon>Spiralia</taxon>
        <taxon>Lophotrochozoa</taxon>
        <taxon>Mollusca</taxon>
        <taxon>Bivalvia</taxon>
        <taxon>Autobranchia</taxon>
        <taxon>Pteriomorphia</taxon>
        <taxon>Ostreida</taxon>
        <taxon>Ostreoidea</taxon>
        <taxon>Ostreidae</taxon>
        <taxon>Magallana</taxon>
    </lineage>
</organism>
<feature type="domain" description="EGF-like" evidence="14">
    <location>
        <begin position="1592"/>
        <end position="1631"/>
    </location>
</feature>
<dbReference type="PROSITE" id="PS00022">
    <property type="entry name" value="EGF_1"/>
    <property type="match status" value="1"/>
</dbReference>
<dbReference type="Pfam" id="PF06119">
    <property type="entry name" value="NIDO"/>
    <property type="match status" value="1"/>
</dbReference>
<dbReference type="Gene3D" id="2.60.40.10">
    <property type="entry name" value="Immunoglobulins"/>
    <property type="match status" value="2"/>
</dbReference>
<feature type="domain" description="EGF-like" evidence="14">
    <location>
        <begin position="1801"/>
        <end position="1840"/>
    </location>
</feature>
<dbReference type="InterPro" id="IPR013783">
    <property type="entry name" value="Ig-like_fold"/>
</dbReference>
<dbReference type="InterPro" id="IPR001881">
    <property type="entry name" value="EGF-like_Ca-bd_dom"/>
</dbReference>
<dbReference type="InterPro" id="IPR003961">
    <property type="entry name" value="FN3_dom"/>
</dbReference>
<dbReference type="Gene3D" id="2.10.25.10">
    <property type="entry name" value="Laminin"/>
    <property type="match status" value="13"/>
</dbReference>
<dbReference type="SUPFAM" id="SSF57184">
    <property type="entry name" value="Growth factor receptor domain"/>
    <property type="match status" value="4"/>
</dbReference>
<feature type="disulfide bond" evidence="11">
    <location>
        <begin position="1596"/>
        <end position="1606"/>
    </location>
</feature>
<evidence type="ECO:0008006" key="19">
    <source>
        <dbReference type="Google" id="ProtNLM"/>
    </source>
</evidence>
<name>A0A8W8N019_MAGGI</name>
<evidence type="ECO:0000259" key="14">
    <source>
        <dbReference type="PROSITE" id="PS50026"/>
    </source>
</evidence>
<keyword evidence="13" id="KW-1133">Transmembrane helix</keyword>
<dbReference type="Proteomes" id="UP000005408">
    <property type="component" value="Unassembled WGS sequence"/>
</dbReference>
<evidence type="ECO:0000256" key="6">
    <source>
        <dbReference type="ARBA" id="ARBA00022729"/>
    </source>
</evidence>
<evidence type="ECO:0000256" key="11">
    <source>
        <dbReference type="PROSITE-ProRule" id="PRU00076"/>
    </source>
</evidence>
<evidence type="ECO:0000256" key="2">
    <source>
        <dbReference type="ARBA" id="ARBA00004498"/>
    </source>
</evidence>
<dbReference type="FunFam" id="2.10.25.10:FF:000005">
    <property type="entry name" value="Fibrillin 2"/>
    <property type="match status" value="3"/>
</dbReference>
<dbReference type="SUPFAM" id="SSF57196">
    <property type="entry name" value="EGF/Laminin"/>
    <property type="match status" value="3"/>
</dbReference>
<dbReference type="Gene3D" id="2.170.300.10">
    <property type="entry name" value="Tie2 ligand-binding domain superfamily"/>
    <property type="match status" value="1"/>
</dbReference>
<dbReference type="PROSITE" id="PS01186">
    <property type="entry name" value="EGF_2"/>
    <property type="match status" value="8"/>
</dbReference>
<dbReference type="PANTHER" id="PTHR24050:SF28">
    <property type="entry name" value="UROMODULIN-LIKE"/>
    <property type="match status" value="1"/>
</dbReference>
<dbReference type="CDD" id="cd00063">
    <property type="entry name" value="FN3"/>
    <property type="match status" value="1"/>
</dbReference>
<feature type="domain" description="Ig-like" evidence="15">
    <location>
        <begin position="250"/>
        <end position="346"/>
    </location>
</feature>
<protein>
    <recommendedName>
        <fullName evidence="19">Fibrillin-1</fullName>
    </recommendedName>
</protein>
<feature type="domain" description="EGF-like" evidence="14">
    <location>
        <begin position="1169"/>
        <end position="1209"/>
    </location>
</feature>
<evidence type="ECO:0000256" key="13">
    <source>
        <dbReference type="SAM" id="Phobius"/>
    </source>
</evidence>
<keyword evidence="10" id="KW-0325">Glycoprotein</keyword>
<dbReference type="PROSITE" id="PS51233">
    <property type="entry name" value="VWFD"/>
    <property type="match status" value="1"/>
</dbReference>
<evidence type="ECO:0000256" key="1">
    <source>
        <dbReference type="ARBA" id="ARBA00004370"/>
    </source>
</evidence>
<comment type="subcellular location">
    <subcellularLocation>
        <location evidence="1">Membrane</location>
    </subcellularLocation>
    <subcellularLocation>
        <location evidence="2">Secreted</location>
        <location evidence="2">Extracellular space</location>
        <location evidence="2">Extracellular matrix</location>
    </subcellularLocation>
</comment>
<dbReference type="InterPro" id="IPR049883">
    <property type="entry name" value="NOTCH1_EGF-like"/>
</dbReference>
<feature type="domain" description="EGF-like" evidence="14">
    <location>
        <begin position="1422"/>
        <end position="1461"/>
    </location>
</feature>
<dbReference type="InterPro" id="IPR018097">
    <property type="entry name" value="EGF_Ca-bd_CS"/>
</dbReference>
<dbReference type="GO" id="GO:0007160">
    <property type="term" value="P:cell-matrix adhesion"/>
    <property type="evidence" value="ECO:0007669"/>
    <property type="project" value="InterPro"/>
</dbReference>
<proteinExistence type="inferred from homology"/>
<dbReference type="InterPro" id="IPR052235">
    <property type="entry name" value="Nephronectin_domain"/>
</dbReference>
<dbReference type="InterPro" id="IPR000152">
    <property type="entry name" value="EGF-type_Asp/Asn_hydroxyl_site"/>
</dbReference>
<dbReference type="SMART" id="SM00216">
    <property type="entry name" value="VWD"/>
    <property type="match status" value="1"/>
</dbReference>
<evidence type="ECO:0000256" key="10">
    <source>
        <dbReference type="ARBA" id="ARBA00023180"/>
    </source>
</evidence>
<feature type="disulfide bond" evidence="11">
    <location>
        <begin position="1636"/>
        <end position="1646"/>
    </location>
</feature>
<dbReference type="GO" id="GO:0005509">
    <property type="term" value="F:calcium ion binding"/>
    <property type="evidence" value="ECO:0007669"/>
    <property type="project" value="InterPro"/>
</dbReference>
<keyword evidence="7" id="KW-0677">Repeat</keyword>
<dbReference type="InterPro" id="IPR001846">
    <property type="entry name" value="VWF_type-D"/>
</dbReference>
<feature type="disulfide bond" evidence="11">
    <location>
        <begin position="1426"/>
        <end position="1436"/>
    </location>
</feature>
<dbReference type="SUPFAM" id="SSF49265">
    <property type="entry name" value="Fibronectin type III"/>
    <property type="match status" value="1"/>
</dbReference>
<dbReference type="CDD" id="cd00054">
    <property type="entry name" value="EGF_CA"/>
    <property type="match status" value="8"/>
</dbReference>
<dbReference type="Pfam" id="PF07645">
    <property type="entry name" value="EGF_CA"/>
    <property type="match status" value="9"/>
</dbReference>
<dbReference type="FunFam" id="2.10.25.10:FF:000240">
    <property type="entry name" value="Vitamin K-dependent protein S"/>
    <property type="match status" value="1"/>
</dbReference>
<evidence type="ECO:0000259" key="16">
    <source>
        <dbReference type="PROSITE" id="PS51233"/>
    </source>
</evidence>
<evidence type="ECO:0000256" key="4">
    <source>
        <dbReference type="ARBA" id="ARBA00022530"/>
    </source>
</evidence>
<evidence type="ECO:0000313" key="18">
    <source>
        <dbReference type="Proteomes" id="UP000005408"/>
    </source>
</evidence>
<feature type="disulfide bond" evidence="11">
    <location>
        <begin position="1845"/>
        <end position="1855"/>
    </location>
</feature>
<keyword evidence="4" id="KW-0272">Extracellular matrix</keyword>
<dbReference type="SUPFAM" id="SSF48726">
    <property type="entry name" value="Immunoglobulin"/>
    <property type="match status" value="1"/>
</dbReference>
<accession>A0A8W8N019</accession>
<evidence type="ECO:0000313" key="17">
    <source>
        <dbReference type="EnsemblMetazoa" id="G4729.1:cds"/>
    </source>
</evidence>
<evidence type="ECO:0000259" key="15">
    <source>
        <dbReference type="PROSITE" id="PS50835"/>
    </source>
</evidence>
<dbReference type="Pfam" id="PF07679">
    <property type="entry name" value="I-set"/>
    <property type="match status" value="1"/>
</dbReference>
<dbReference type="InterPro" id="IPR003886">
    <property type="entry name" value="NIDO_dom"/>
</dbReference>
<feature type="domain" description="VWFD" evidence="16">
    <location>
        <begin position="715"/>
        <end position="917"/>
    </location>
</feature>
<dbReference type="InterPro" id="IPR013098">
    <property type="entry name" value="Ig_I-set"/>
</dbReference>
<evidence type="ECO:0000256" key="7">
    <source>
        <dbReference type="ARBA" id="ARBA00022737"/>
    </source>
</evidence>
<feature type="domain" description="EGF-like" evidence="14">
    <location>
        <begin position="1335"/>
        <end position="1376"/>
    </location>
</feature>
<dbReference type="InterPro" id="IPR000742">
    <property type="entry name" value="EGF"/>
</dbReference>
<feature type="domain" description="EGF-like" evidence="14">
    <location>
        <begin position="1294"/>
        <end position="1334"/>
    </location>
</feature>
<evidence type="ECO:0000256" key="9">
    <source>
        <dbReference type="ARBA" id="ARBA00023157"/>
    </source>
</evidence>
<sequence length="2309" mass="257054">MIAADSSRCPVVILLPELIATHIGTSSTFKAVIHSYFDEALESRWSSLTGIIDINDPKFLGSKNIPFPELVVNNVTFEDDGVYEIQVRINDGWCIGNNVTLDTIGVLDLDDPCNSSKECDLLKNLVCSSLSQTCVCNNDSYHRNRACYLRTRLRAIFSSSKTTTSNITVWWNHPYQNADLVQSYNVSLRAFDSSYNFQTSVELQTNYTFESSLLPGYLYFFEITSVVFLNDSADTIFVKTDTVNIVVGVPKVTFPSSEFNIPLLSKLEITATVHNISNIPPTTVIKWQKNDEDINITDSRFIGSTEDLAAPKLVINGVDFNKDHGQYYRCVATNSEGSWTASARINVHEGFEFLEPCNRSEQCNTGKHLICRQNKCLCKNNYYHYNFTCFYKLLPPGQIDRKRSTFSPKQLMLRWERSGHNTFLNYYRVEIDGHQQHTFGSFPKIYWTRQLTPGARYNVTITAVSYGHLNSDSWYGIKESKPYVDWIETDTGDKEGYSYLSFGQRDNLLRGDDKTSAALKSPITIYAGDVLEGGFNFVRIGSNGVIGLGEEFNRISIHDINSKQLKNRHIVCPFWSDLKDDDGYIYYKTYQRGVDAENDLFLGKASKIVNIQFADFPDFKASWLVKATWVNMTLFGATSKECCYRMLGSINNLGPLERSLPSAGTILQYNPFFERRLYTIEDLNAREACCIKTKQCNLFYEVRPIPLCYRRSPFNPALNFGDPHIVTLDGKNYTFNGYGEYTMLKISKDSIQFDLQARTDLATTANGTSINATIFSGFVALDQTGSKLQIEMSQDKTKMLVRVNDRDLTREFGNESYVSLNQNLSVRWENRTLAASFLQTSIILRVSLGVRFLISEVVVDNAYSGFAKGLMGNFDGNATNEFILPNGTLLDENATKIERDIYFNFGQKWLVNEDSLFYYEKGLSYQNYTHPEFQPIFLDEVNRNKLDDAKTKCGSNPSQACIFDYLATGDIALAESSGLEEASAHTDIKILENESPIITGNSSINVEVGKTVYMQFNASDDSTKLPKYNLLKQPESFTLNETTGIAKWTPTSTAVSELSISVIDDLGAESPSIDVSIVLCKGCGSNGRCSYDNIIPSENDRYSLAVCVCDIGYSGENCEMDTNACLNEPCPLQRNCTDLTPEEEIRFGRGYNCTDCPKGYNDVNDKCEDIDECSEKTSGCEQICNNTYGSFECLCFPGFSLNSNNATCSSTDENSCDSIQRSCEYTCDPIEEKCICPIGFQLAEDGQGCQECEEPYFGEDCSQICTCGQGMERCDPVTGCFCKRGWTGTNCTVDINECENDQGICGNEKVCQNLEGSYTCNCKEGFQKNGDSCDDIDECSDITLNTCSVDTNCQNLYGNYTCNCKPGFQKYDSGCEVRDVCAQFPQLNCSYGCRFGERDPYKGYCFCESGFELDFDNSTCKDIDECNESSTCQHNCTNLQGSFECACTTGYSLENDGRSCKDIDECLQDSHCEHYCNNTDGSYLCSCRDGYNVVNFSKCEDIDECSTINTGVDGCQNCTNTPGSFHCSCFEGYVLNNTTMSNCTKCPEGYYGENCQEQCSCGQGSERCDHITGCYCKPGWTGTLCETDINEYIDECNELSTCQHNCTNLQGSFECACTAGYSLENDGRSCKDIDECLGDTHCEHYCNNTDGSYVCSCRDGYNLANFSKCEDIDECSTINTGVDGCQNCTNTPGSFHCSCFEGYVLNNTTMSNCTKCPEGYYGENCQEQCSCGQGSERCDHITGCYCKPGWTGTLCETDINECNSTDNPCNSYTEECINNDGSFICRCKEGFTNSANDSCKDIDECNESSTCQHNCTNLQGSFECACTTGYSLENDGRSCKDIDECLGDSHCEHYCNNTGGSYVCSCRDGFNVVNFSKCEDIDECSTIDTGIDGCQNCTNIPGSFRCSCSKGYVLNSTTLTNCNMCPNFKYGVNCSNDCACVFNNTKMCDHVTGECECSVGWTRTDCSEDIDECQNGSISCNESIFQVCVNTEGSAHCECQYGGSDISNCVPPEPSVATTQEQPKTTTPQQPESTICDNFKYGDNCSNDCACVLNNTNSCHNVTGTCDCKKEWTGTDCSVDIDECKNGLISCNESIHQVCVNTEGSAYCECQYGGTDISNCIAPKPPGIASTDEFKVKAEISFDFDHRRENILQNTDKWIVEITSQLETFYRKHVQDFTRVVFLSLRFGSVIVDHEIYSSGTEETLKVDTANSMVKLLRQDDKIVLFNRSTDVKNIILFKDNITISWTLFIIIGIVVPLGMATIVLAVVYVCQKGRSKKKSNRSITLDNNGVKDNKEDTSRGKDIDGVVI</sequence>
<keyword evidence="18" id="KW-1185">Reference proteome</keyword>
<keyword evidence="13" id="KW-0812">Transmembrane</keyword>
<evidence type="ECO:0000256" key="3">
    <source>
        <dbReference type="ARBA" id="ARBA00006127"/>
    </source>
</evidence>
<comment type="caution">
    <text evidence="11">Lacks conserved residue(s) required for the propagation of feature annotation.</text>
</comment>
<dbReference type="InterPro" id="IPR026823">
    <property type="entry name" value="cEGF"/>
</dbReference>
<dbReference type="InterPro" id="IPR009030">
    <property type="entry name" value="Growth_fac_rcpt_cys_sf"/>
</dbReference>
<dbReference type="InterPro" id="IPR007110">
    <property type="entry name" value="Ig-like_dom"/>
</dbReference>
<feature type="domain" description="EGF-like" evidence="14">
    <location>
        <begin position="1632"/>
        <end position="1667"/>
    </location>
</feature>
<dbReference type="SMART" id="SM00181">
    <property type="entry name" value="EGF"/>
    <property type="match status" value="24"/>
</dbReference>
<evidence type="ECO:0000256" key="5">
    <source>
        <dbReference type="ARBA" id="ARBA00022536"/>
    </source>
</evidence>
<dbReference type="GO" id="GO:0016020">
    <property type="term" value="C:membrane"/>
    <property type="evidence" value="ECO:0007669"/>
    <property type="project" value="UniProtKB-SubCell"/>
</dbReference>
<feature type="domain" description="EGF-like" evidence="14">
    <location>
        <begin position="1462"/>
        <end position="1497"/>
    </location>
</feature>
<dbReference type="PROSITE" id="PS50026">
    <property type="entry name" value="EGF_3"/>
    <property type="match status" value="10"/>
</dbReference>
<dbReference type="PROSITE" id="PS50835">
    <property type="entry name" value="IG_LIKE"/>
    <property type="match status" value="1"/>
</dbReference>
<feature type="compositionally biased region" description="Basic and acidic residues" evidence="12">
    <location>
        <begin position="2290"/>
        <end position="2309"/>
    </location>
</feature>
<dbReference type="PROSITE" id="PS00010">
    <property type="entry name" value="ASX_HYDROXYL"/>
    <property type="match status" value="13"/>
</dbReference>
<dbReference type="EnsemblMetazoa" id="G4729.1">
    <property type="protein sequence ID" value="G4729.1:cds"/>
    <property type="gene ID" value="G4729"/>
</dbReference>
<evidence type="ECO:0000256" key="8">
    <source>
        <dbReference type="ARBA" id="ARBA00023136"/>
    </source>
</evidence>
<keyword evidence="5 11" id="KW-0245">EGF-like domain</keyword>
<dbReference type="PROSITE" id="PS01187">
    <property type="entry name" value="EGF_CA"/>
    <property type="match status" value="5"/>
</dbReference>
<dbReference type="InterPro" id="IPR036116">
    <property type="entry name" value="FN3_sf"/>
</dbReference>
<feature type="disulfide bond" evidence="11">
    <location>
        <begin position="1805"/>
        <end position="1815"/>
    </location>
</feature>
<dbReference type="SMART" id="SM00179">
    <property type="entry name" value="EGF_CA"/>
    <property type="match status" value="15"/>
</dbReference>
<feature type="domain" description="EGF-like" evidence="14">
    <location>
        <begin position="1841"/>
        <end position="1876"/>
    </location>
</feature>
<dbReference type="PRINTS" id="PR00907">
    <property type="entry name" value="THRMBOMODULN"/>
</dbReference>
<feature type="transmembrane region" description="Helical" evidence="13">
    <location>
        <begin position="2246"/>
        <end position="2271"/>
    </location>
</feature>
<evidence type="ECO:0000256" key="12">
    <source>
        <dbReference type="SAM" id="MobiDB-lite"/>
    </source>
</evidence>
<comment type="similarity">
    <text evidence="3">Belongs to the fibulin family.</text>
</comment>